<dbReference type="RefSeq" id="XP_029236545.1">
    <property type="nucleotide sequence ID" value="XM_029383630.1"/>
</dbReference>
<evidence type="ECO:0000313" key="2">
    <source>
        <dbReference type="Proteomes" id="UP000283634"/>
    </source>
</evidence>
<dbReference type="EMBL" id="MKGL01000258">
    <property type="protein sequence ID" value="RNF01805.1"/>
    <property type="molecule type" value="Genomic_DNA"/>
</dbReference>
<keyword evidence="2" id="KW-1185">Reference proteome</keyword>
<gene>
    <name evidence="1" type="ORF">TraAM80_06802</name>
</gene>
<evidence type="ECO:0000313" key="1">
    <source>
        <dbReference type="EMBL" id="RNF01805.1"/>
    </source>
</evidence>
<dbReference type="GeneID" id="40330735"/>
<comment type="caution">
    <text evidence="1">The sequence shown here is derived from an EMBL/GenBank/DDBJ whole genome shotgun (WGS) entry which is preliminary data.</text>
</comment>
<name>A0A422N8M0_TRYRA</name>
<organism evidence="1 2">
    <name type="scientific">Trypanosoma rangeli</name>
    <dbReference type="NCBI Taxonomy" id="5698"/>
    <lineage>
        <taxon>Eukaryota</taxon>
        <taxon>Discoba</taxon>
        <taxon>Euglenozoa</taxon>
        <taxon>Kinetoplastea</taxon>
        <taxon>Metakinetoplastina</taxon>
        <taxon>Trypanosomatida</taxon>
        <taxon>Trypanosomatidae</taxon>
        <taxon>Trypanosoma</taxon>
        <taxon>Herpetosoma</taxon>
    </lineage>
</organism>
<accession>A0A422N8M0</accession>
<proteinExistence type="predicted"/>
<dbReference type="AlphaFoldDB" id="A0A422N8M0"/>
<sequence length="226" mass="24624">MHSVSARTESILLQLRRPYKGISAIPKQRCSLLTPSPHFRRRRGCSTHGTAVAIPIIPRGGEGDPHSDRLPALFNVRSRTAFQSPPSATAACLGAPPPTAPVASVKLRVCQTREAQRLLSSRALRLSPLKQRYSATALWWGGINFDAVTDNRKARSPSTSPTSITVPPVTVRATRHVQQLTRYGDGQGRGITSRAGITVGTQHRLRSAIWNTSWRTFPSAVVAPVR</sequence>
<dbReference type="Proteomes" id="UP000283634">
    <property type="component" value="Unassembled WGS sequence"/>
</dbReference>
<protein>
    <submittedName>
        <fullName evidence="1">Uncharacterized protein</fullName>
    </submittedName>
</protein>
<reference evidence="1 2" key="1">
    <citation type="journal article" date="2018" name="BMC Genomics">
        <title>Genomic comparison of Trypanosoma conorhini and Trypanosoma rangeli to Trypanosoma cruzi strains of high and low virulence.</title>
        <authorList>
            <person name="Bradwell K.R."/>
            <person name="Koparde V.N."/>
            <person name="Matveyev A.V."/>
            <person name="Serrano M.G."/>
            <person name="Alves J.M."/>
            <person name="Parikh H."/>
            <person name="Huang B."/>
            <person name="Lee V."/>
            <person name="Espinosa-Alvarez O."/>
            <person name="Ortiz P.A."/>
            <person name="Costa-Martins A.G."/>
            <person name="Teixeira M.M."/>
            <person name="Buck G.A."/>
        </authorList>
    </citation>
    <scope>NUCLEOTIDE SEQUENCE [LARGE SCALE GENOMIC DNA]</scope>
    <source>
        <strain evidence="1 2">AM80</strain>
    </source>
</reference>